<feature type="domain" description="TerD" evidence="2">
    <location>
        <begin position="1"/>
        <end position="163"/>
    </location>
</feature>
<dbReference type="Pfam" id="PF02342">
    <property type="entry name" value="TerD"/>
    <property type="match status" value="2"/>
</dbReference>
<comment type="caution">
    <text evidence="3">The sequence shown here is derived from an EMBL/GenBank/DDBJ whole genome shotgun (WGS) entry which is preliminary data.</text>
</comment>
<evidence type="ECO:0000313" key="3">
    <source>
        <dbReference type="EMBL" id="MCZ4548415.1"/>
    </source>
</evidence>
<dbReference type="Proteomes" id="UP001067235">
    <property type="component" value="Unassembled WGS sequence"/>
</dbReference>
<evidence type="ECO:0000313" key="4">
    <source>
        <dbReference type="Proteomes" id="UP001067235"/>
    </source>
</evidence>
<feature type="domain" description="TerD" evidence="2">
    <location>
        <begin position="218"/>
        <end position="384"/>
    </location>
</feature>
<protein>
    <submittedName>
        <fullName evidence="3">TerD family protein</fullName>
    </submittedName>
</protein>
<dbReference type="EMBL" id="JAPWIE010000001">
    <property type="protein sequence ID" value="MCZ4548415.1"/>
    <property type="molecule type" value="Genomic_DNA"/>
</dbReference>
<dbReference type="Gene3D" id="2.60.60.30">
    <property type="entry name" value="sav2460 like domains"/>
    <property type="match status" value="2"/>
</dbReference>
<dbReference type="PANTHER" id="PTHR32097:SF17">
    <property type="entry name" value="CAMP-BINDING PROTEIN 1-RELATED"/>
    <property type="match status" value="1"/>
</dbReference>
<dbReference type="PANTHER" id="PTHR32097">
    <property type="entry name" value="CAMP-BINDING PROTEIN 1-RELATED"/>
    <property type="match status" value="1"/>
</dbReference>
<name>A0ABT4MN48_GORRU</name>
<dbReference type="CDD" id="cd06974">
    <property type="entry name" value="TerD_like"/>
    <property type="match status" value="2"/>
</dbReference>
<dbReference type="InterPro" id="IPR003325">
    <property type="entry name" value="TerD"/>
</dbReference>
<sequence>MSISMTAGANTPLTSPELRIEVSASGRRLDVSALLLTSTGKVRSDADLIFFNAPIGPGVRHVPGTASSPDAVVITPASLPTSIDKVVITASLDPPTTTFAGVNPVAELIDVASSAHQIAFTPANLSAETALVVFEIYRRGADWKVRAVGQGYANGLAGIATDFGISVDDEPAAPSPVVPPPTAAATSPTHAPAQPPPTTHAGPPAGDYRPNLDKGRVVLRKQQSVLLTKFGKPLQNKVLMGLGWDPAPGRASIDLDASCIAFDGARKVVATCWFLKLSILGGAVAHSGDNLTGAGEGDDEMITVDLGRLPTDVVGLVFTVNSFSGQKFTDVQRAFCRLVDAGTKEEMVRFELSDSNASTGVLMCKMVREPSGWVMTALGQYADGKTVRKMKKPAAAAL</sequence>
<gene>
    <name evidence="3" type="ORF">O4213_00360</name>
</gene>
<dbReference type="InterPro" id="IPR051324">
    <property type="entry name" value="Stress/Tellurium_Resist"/>
</dbReference>
<evidence type="ECO:0000256" key="1">
    <source>
        <dbReference type="SAM" id="MobiDB-lite"/>
    </source>
</evidence>
<evidence type="ECO:0000259" key="2">
    <source>
        <dbReference type="Pfam" id="PF02342"/>
    </source>
</evidence>
<keyword evidence="4" id="KW-1185">Reference proteome</keyword>
<feature type="region of interest" description="Disordered" evidence="1">
    <location>
        <begin position="170"/>
        <end position="211"/>
    </location>
</feature>
<proteinExistence type="predicted"/>
<accession>A0ABT4MN48</accession>
<dbReference type="RefSeq" id="WP_301568874.1">
    <property type="nucleotide sequence ID" value="NZ_JAPWIE010000001.1"/>
</dbReference>
<organism evidence="3 4">
    <name type="scientific">Gordonia rubripertincta</name>
    <name type="common">Rhodococcus corallinus</name>
    <dbReference type="NCBI Taxonomy" id="36822"/>
    <lineage>
        <taxon>Bacteria</taxon>
        <taxon>Bacillati</taxon>
        <taxon>Actinomycetota</taxon>
        <taxon>Actinomycetes</taxon>
        <taxon>Mycobacteriales</taxon>
        <taxon>Gordoniaceae</taxon>
        <taxon>Gordonia</taxon>
    </lineage>
</organism>
<feature type="compositionally biased region" description="Pro residues" evidence="1">
    <location>
        <begin position="173"/>
        <end position="182"/>
    </location>
</feature>
<reference evidence="3" key="1">
    <citation type="submission" date="2022-12" db="EMBL/GenBank/DDBJ databases">
        <authorList>
            <person name="Krivoruchko A.V."/>
            <person name="Elkin A."/>
        </authorList>
    </citation>
    <scope>NUCLEOTIDE SEQUENCE</scope>
    <source>
        <strain evidence="3">IEGM 1388</strain>
    </source>
</reference>
<feature type="compositionally biased region" description="Low complexity" evidence="1">
    <location>
        <begin position="183"/>
        <end position="192"/>
    </location>
</feature>